<organism evidence="2 3">
    <name type="scientific">Streptomyces caniscabiei</name>
    <dbReference type="NCBI Taxonomy" id="2746961"/>
    <lineage>
        <taxon>Bacteria</taxon>
        <taxon>Bacillati</taxon>
        <taxon>Actinomycetota</taxon>
        <taxon>Actinomycetes</taxon>
        <taxon>Kitasatosporales</taxon>
        <taxon>Streptomycetaceae</taxon>
        <taxon>Streptomyces</taxon>
    </lineage>
</organism>
<dbReference type="AlphaFoldDB" id="A0A927QJT3"/>
<dbReference type="Pfam" id="PF13238">
    <property type="entry name" value="AAA_18"/>
    <property type="match status" value="1"/>
</dbReference>
<dbReference type="Gene3D" id="3.40.50.300">
    <property type="entry name" value="P-loop containing nucleotide triphosphate hydrolases"/>
    <property type="match status" value="1"/>
</dbReference>
<dbReference type="RefSeq" id="WP_192361075.1">
    <property type="nucleotide sequence ID" value="NZ_CP119182.1"/>
</dbReference>
<reference evidence="2" key="1">
    <citation type="submission" date="2020-09" db="EMBL/GenBank/DDBJ databases">
        <title>Streptomyces canutascabiei sp. nov., which causes potato common scab and is distributed across the world.</title>
        <authorList>
            <person name="Nguyen H.P."/>
            <person name="Weisberg A.J."/>
            <person name="Chang J.H."/>
            <person name="Clarke C.R."/>
        </authorList>
    </citation>
    <scope>NUCLEOTIDE SEQUENCE</scope>
    <source>
        <strain evidence="2">ID-01-6.2a</strain>
    </source>
</reference>
<dbReference type="EMBL" id="JACYXT010000004">
    <property type="protein sequence ID" value="MBD9724257.1"/>
    <property type="molecule type" value="Genomic_DNA"/>
</dbReference>
<accession>A0A927QJT3</accession>
<dbReference type="GeneID" id="79928017"/>
<dbReference type="InterPro" id="IPR027417">
    <property type="entry name" value="P-loop_NTPase"/>
</dbReference>
<protein>
    <recommendedName>
        <fullName evidence="4">Shikimate kinase</fullName>
    </recommendedName>
</protein>
<dbReference type="SUPFAM" id="SSF52540">
    <property type="entry name" value="P-loop containing nucleoside triphosphate hydrolases"/>
    <property type="match status" value="1"/>
</dbReference>
<proteinExistence type="predicted"/>
<evidence type="ECO:0000256" key="1">
    <source>
        <dbReference type="SAM" id="MobiDB-lite"/>
    </source>
</evidence>
<evidence type="ECO:0000313" key="3">
    <source>
        <dbReference type="Proteomes" id="UP000661025"/>
    </source>
</evidence>
<name>A0A927QJT3_9ACTN</name>
<gene>
    <name evidence="2" type="ORF">IHE70_13695</name>
</gene>
<feature type="compositionally biased region" description="Basic and acidic residues" evidence="1">
    <location>
        <begin position="13"/>
        <end position="27"/>
    </location>
</feature>
<evidence type="ECO:0008006" key="4">
    <source>
        <dbReference type="Google" id="ProtNLM"/>
    </source>
</evidence>
<comment type="caution">
    <text evidence="2">The sequence shown here is derived from an EMBL/GenBank/DDBJ whole genome shotgun (WGS) entry which is preliminary data.</text>
</comment>
<feature type="region of interest" description="Disordered" evidence="1">
    <location>
        <begin position="1"/>
        <end position="29"/>
    </location>
</feature>
<evidence type="ECO:0000313" key="2">
    <source>
        <dbReference type="EMBL" id="MBD9724257.1"/>
    </source>
</evidence>
<sequence length="215" mass="23588">MGPDGGVRRGRGPHHEAAPPDRGDRVAGRSGHLYAGGVTVVWVTGNSGTGKSTVCGVLRERGYVALDADEDGFSRWVDRVEGEVVREPPYPVSEGWLDRYGWMIVRERVEALVEESRSGVAFLCGSAENEDDVLDLFDVVVGLVIDEETLRHRLATRTTNPFGQHPEELAAALKWNPRMRAIHESRGATIIDASEPLPEVVDRVIDAVQELRRGA</sequence>
<dbReference type="Proteomes" id="UP000661025">
    <property type="component" value="Unassembled WGS sequence"/>
</dbReference>